<proteinExistence type="predicted"/>
<comment type="caution">
    <text evidence="1">The sequence shown here is derived from an EMBL/GenBank/DDBJ whole genome shotgun (WGS) entry which is preliminary data.</text>
</comment>
<dbReference type="AlphaFoldDB" id="A0A0F9CIS8"/>
<protein>
    <submittedName>
        <fullName evidence="1">Uncharacterized protein</fullName>
    </submittedName>
</protein>
<reference evidence="1" key="1">
    <citation type="journal article" date="2015" name="Nature">
        <title>Complex archaea that bridge the gap between prokaryotes and eukaryotes.</title>
        <authorList>
            <person name="Spang A."/>
            <person name="Saw J.H."/>
            <person name="Jorgensen S.L."/>
            <person name="Zaremba-Niedzwiedzka K."/>
            <person name="Martijn J."/>
            <person name="Lind A.E."/>
            <person name="van Eijk R."/>
            <person name="Schleper C."/>
            <person name="Guy L."/>
            <person name="Ettema T.J."/>
        </authorList>
    </citation>
    <scope>NUCLEOTIDE SEQUENCE</scope>
</reference>
<gene>
    <name evidence="1" type="ORF">LCGC14_2396270</name>
</gene>
<name>A0A0F9CIS8_9ZZZZ</name>
<dbReference type="EMBL" id="LAZR01035870">
    <property type="protein sequence ID" value="KKL26342.1"/>
    <property type="molecule type" value="Genomic_DNA"/>
</dbReference>
<organism evidence="1">
    <name type="scientific">marine sediment metagenome</name>
    <dbReference type="NCBI Taxonomy" id="412755"/>
    <lineage>
        <taxon>unclassified sequences</taxon>
        <taxon>metagenomes</taxon>
        <taxon>ecological metagenomes</taxon>
    </lineage>
</organism>
<sequence length="112" mass="12905">MELELTNCRLVIEVLTKDGIPRLNKANQVMLELQVINKEDERRLVVFKGVRIAPGWDCILPTTSGPRNEYTVSKIHPILQDGVLKWFRRKMEEEGWTIAEIRNMTRGRGGTS</sequence>
<evidence type="ECO:0000313" key="1">
    <source>
        <dbReference type="EMBL" id="KKL26342.1"/>
    </source>
</evidence>
<accession>A0A0F9CIS8</accession>